<gene>
    <name evidence="5" type="ORF">TWF788_003520</name>
</gene>
<evidence type="ECO:0000256" key="1">
    <source>
        <dbReference type="ARBA" id="ARBA00004123"/>
    </source>
</evidence>
<organism evidence="5 6">
    <name type="scientific">Orbilia oligospora</name>
    <name type="common">Nematode-trapping fungus</name>
    <name type="synonym">Arthrobotrys oligospora</name>
    <dbReference type="NCBI Taxonomy" id="2813651"/>
    <lineage>
        <taxon>Eukaryota</taxon>
        <taxon>Fungi</taxon>
        <taxon>Dikarya</taxon>
        <taxon>Ascomycota</taxon>
        <taxon>Pezizomycotina</taxon>
        <taxon>Orbiliomycetes</taxon>
        <taxon>Orbiliales</taxon>
        <taxon>Orbiliaceae</taxon>
        <taxon>Orbilia</taxon>
    </lineage>
</organism>
<comment type="subcellular location">
    <subcellularLocation>
        <location evidence="1">Nucleus</location>
    </subcellularLocation>
</comment>
<dbReference type="CDD" id="cd21789">
    <property type="entry name" value="Rad21_Rec8_M_SpRec8p-like"/>
    <property type="match status" value="1"/>
</dbReference>
<dbReference type="EMBL" id="JAABOE010000178">
    <property type="protein sequence ID" value="KAF3159790.1"/>
    <property type="molecule type" value="Genomic_DNA"/>
</dbReference>
<accession>A0A7C8K8N8</accession>
<comment type="caution">
    <text evidence="5">The sequence shown here is derived from an EMBL/GenBank/DDBJ whole genome shotgun (WGS) entry which is preliminary data.</text>
</comment>
<sequence length="739" mass="82624">MFYDHRILTQRKYGVATVWLVATIGPKTTLSKKVHKKEILEVNVARACRTILQSENPLALRLQSNLLFGVSRVFCEQYNYLFADATNAHQKINKDFLVPLDTGKIDLVGAKIRPEALVLQDDPAFIPELSFVLPELVILPEDQLHHTTQLTLEDKTLLSSENSLSLSAGRVGFSPRAELVVPDSSSLDGGGDSVGFLQFCRDEFQTGNMNQEELDDDVDFMFDENGEIQDIPARTPHRLHDLLNVDLGGSFPQNNGELVDVTKQNNLLMLSAGSERVWREHDDGKKSLSVSDNYFIGTHVWLNENLVDLDALQDQPFPAPSLNENQEAEPFPARLPKAQDDQMVVILTHQRGKKLRLAQFDDAIELRTSDLAALDSKYIDNMDLARRKRQNIQNVYITRKAAREWVYSWGGMLKTESLLATFDGGNILRLLNPSTGQEILGKSSKAKYRKRAQPDPGEDEAVSEGSQQGRRIRIERADDHINRSTSPEIDEMGLEALLSDDQDPGVARRVSMNLEENLMPWNIPERGSRAGSVLSFGGFGTSSIGGIPSSIDRRFSSTGLRKASPAIGTSRLFGKRTGRVTPSPSIRQTHGPISDLGATSIHGSPTDRKFNEDDLFGFEETGGHGFQEELLPEEGLGQYVLANRDTQNSGWFAETLERENHNFFEYLRFQLFSKYEPDPVIGSQDQFISFDELIPPAQSSRVVAAQGFHHLLHLATRGSIRIRQDGRLEPVVIRMMVCC</sequence>
<dbReference type="GO" id="GO:0005634">
    <property type="term" value="C:nucleus"/>
    <property type="evidence" value="ECO:0007669"/>
    <property type="project" value="UniProtKB-SubCell"/>
</dbReference>
<dbReference type="InterPro" id="IPR006910">
    <property type="entry name" value="Rad21_Rec8_N"/>
</dbReference>
<dbReference type="Pfam" id="PF04825">
    <property type="entry name" value="Rad21_Rec8_N"/>
    <property type="match status" value="1"/>
</dbReference>
<dbReference type="GO" id="GO:0003682">
    <property type="term" value="F:chromatin binding"/>
    <property type="evidence" value="ECO:0007669"/>
    <property type="project" value="TreeGrafter"/>
</dbReference>
<evidence type="ECO:0000259" key="4">
    <source>
        <dbReference type="Pfam" id="PF04825"/>
    </source>
</evidence>
<dbReference type="Proteomes" id="UP000479691">
    <property type="component" value="Unassembled WGS sequence"/>
</dbReference>
<protein>
    <recommendedName>
        <fullName evidence="4">Rad21/Rec8-like protein N-terminal domain-containing protein</fullName>
    </recommendedName>
</protein>
<dbReference type="GO" id="GO:0007064">
    <property type="term" value="P:mitotic sister chromatid cohesion"/>
    <property type="evidence" value="ECO:0007669"/>
    <property type="project" value="TreeGrafter"/>
</dbReference>
<dbReference type="InterPro" id="IPR039781">
    <property type="entry name" value="Rad21/Rec8-like"/>
</dbReference>
<dbReference type="PANTHER" id="PTHR12585">
    <property type="entry name" value="SCC1 / RAD21 FAMILY MEMBER"/>
    <property type="match status" value="1"/>
</dbReference>
<evidence type="ECO:0000313" key="6">
    <source>
        <dbReference type="Proteomes" id="UP000479691"/>
    </source>
</evidence>
<feature type="region of interest" description="Disordered" evidence="3">
    <location>
        <begin position="441"/>
        <end position="470"/>
    </location>
</feature>
<dbReference type="GO" id="GO:0030892">
    <property type="term" value="C:mitotic cohesin complex"/>
    <property type="evidence" value="ECO:0007669"/>
    <property type="project" value="TreeGrafter"/>
</dbReference>
<feature type="region of interest" description="Disordered" evidence="3">
    <location>
        <begin position="574"/>
        <end position="604"/>
    </location>
</feature>
<reference evidence="5 6" key="1">
    <citation type="submission" date="2019-06" db="EMBL/GenBank/DDBJ databases">
        <authorList>
            <person name="Palmer J.M."/>
        </authorList>
    </citation>
    <scope>NUCLEOTIDE SEQUENCE [LARGE SCALE GENOMIC DNA]</scope>
    <source>
        <strain evidence="5 6">TWF788</strain>
    </source>
</reference>
<feature type="domain" description="Rad21/Rec8-like protein N-terminal" evidence="4">
    <location>
        <begin position="1"/>
        <end position="107"/>
    </location>
</feature>
<dbReference type="PANTHER" id="PTHR12585:SF70">
    <property type="entry name" value="RAD21_REC8 N TERMINAL DOMAIN PROTEIN (AFU_ORTHOLOGUE AFUA_6G02900)"/>
    <property type="match status" value="1"/>
</dbReference>
<evidence type="ECO:0000256" key="3">
    <source>
        <dbReference type="SAM" id="MobiDB-lite"/>
    </source>
</evidence>
<keyword evidence="2" id="KW-0539">Nucleus</keyword>
<evidence type="ECO:0000313" key="5">
    <source>
        <dbReference type="EMBL" id="KAF3159790.1"/>
    </source>
</evidence>
<proteinExistence type="predicted"/>
<dbReference type="AlphaFoldDB" id="A0A7C8K8N8"/>
<name>A0A7C8K8N8_ORBOL</name>
<evidence type="ECO:0000256" key="2">
    <source>
        <dbReference type="ARBA" id="ARBA00023242"/>
    </source>
</evidence>